<evidence type="ECO:0000256" key="1">
    <source>
        <dbReference type="ARBA" id="ARBA00003863"/>
    </source>
</evidence>
<dbReference type="GO" id="GO:0006265">
    <property type="term" value="P:DNA topological change"/>
    <property type="evidence" value="ECO:0007669"/>
    <property type="project" value="InterPro"/>
</dbReference>
<reference evidence="2 3" key="1">
    <citation type="submission" date="2017-04" db="EMBL/GenBank/DDBJ databases">
        <authorList>
            <person name="Afonso C.L."/>
            <person name="Miller P.J."/>
            <person name="Scott M.A."/>
            <person name="Spackman E."/>
            <person name="Goraichik I."/>
            <person name="Dimitrov K.M."/>
            <person name="Suarez D.L."/>
            <person name="Swayne D.E."/>
        </authorList>
    </citation>
    <scope>NUCLEOTIDE SEQUENCE [LARGE SCALE GENOMIC DNA]</scope>
    <source>
        <strain evidence="2 3">DSM 11270</strain>
    </source>
</reference>
<name>A0A1W1UQY1_DESTI</name>
<accession>A0A1W1UQY1</accession>
<dbReference type="RefSeq" id="WP_084052248.1">
    <property type="nucleotide sequence ID" value="NZ_FWWT01000008.1"/>
</dbReference>
<gene>
    <name evidence="2" type="ORF">SAMN00017405_1002</name>
</gene>
<comment type="function">
    <text evidence="1">SASP are bound to spore DNA. They are double-stranded DNA-binding proteins that cause DNA to change to an a-like conformation. They protect the DNA backbone from chemical and enzymatic cleavage and are thus involved in dormant spore's high resistance to UV light.</text>
</comment>
<dbReference type="GO" id="GO:0003690">
    <property type="term" value="F:double-stranded DNA binding"/>
    <property type="evidence" value="ECO:0007669"/>
    <property type="project" value="InterPro"/>
</dbReference>
<dbReference type="InterPro" id="IPR001448">
    <property type="entry name" value="SASP_alpha/beta-type"/>
</dbReference>
<dbReference type="STRING" id="656914.SAMN00017405_1002"/>
<proteinExistence type="predicted"/>
<dbReference type="InterPro" id="IPR038300">
    <property type="entry name" value="SASP_sf_alpha/beta"/>
</dbReference>
<dbReference type="Gene3D" id="6.10.10.80">
    <property type="entry name" value="Small, acid-soluble spore protein, alpha/beta type-like"/>
    <property type="match status" value="1"/>
</dbReference>
<protein>
    <submittedName>
        <fullName evidence="2">Small, acid-soluble spore protein, alpha/beta type</fullName>
    </submittedName>
</protein>
<dbReference type="Proteomes" id="UP000192731">
    <property type="component" value="Unassembled WGS sequence"/>
</dbReference>
<dbReference type="EMBL" id="FWWT01000008">
    <property type="protein sequence ID" value="SMB83104.1"/>
    <property type="molecule type" value="Genomic_DNA"/>
</dbReference>
<dbReference type="OrthoDB" id="1708261at2"/>
<keyword evidence="3" id="KW-1185">Reference proteome</keyword>
<dbReference type="Pfam" id="PF00269">
    <property type="entry name" value="SASP"/>
    <property type="match status" value="1"/>
</dbReference>
<dbReference type="AlphaFoldDB" id="A0A1W1UQY1"/>
<organism evidence="2 3">
    <name type="scientific">Desulfonispora thiosulfatigenes DSM 11270</name>
    <dbReference type="NCBI Taxonomy" id="656914"/>
    <lineage>
        <taxon>Bacteria</taxon>
        <taxon>Bacillati</taxon>
        <taxon>Bacillota</taxon>
        <taxon>Clostridia</taxon>
        <taxon>Eubacteriales</taxon>
        <taxon>Peptococcaceae</taxon>
        <taxon>Desulfonispora</taxon>
    </lineage>
</organism>
<evidence type="ECO:0000313" key="3">
    <source>
        <dbReference type="Proteomes" id="UP000192731"/>
    </source>
</evidence>
<sequence length="56" mass="6490">MKKKVYVTKDILKLEVAEELGLTHKIKELGWGELTAEETGRIGGIMTRKIKEFDWK</sequence>
<evidence type="ECO:0000313" key="2">
    <source>
        <dbReference type="EMBL" id="SMB83104.1"/>
    </source>
</evidence>